<dbReference type="InterPro" id="IPR055269">
    <property type="entry name" value="Alpha-crystallin/HSP_16"/>
</dbReference>
<accession>A0A5E4QB44</accession>
<feature type="binding site" evidence="3">
    <location>
        <position position="99"/>
    </location>
    <ligand>
        <name>Zn(2+)</name>
        <dbReference type="ChEBI" id="CHEBI:29105"/>
        <label>1</label>
    </ligand>
</feature>
<dbReference type="PANTHER" id="PTHR45640">
    <property type="entry name" value="HEAT SHOCK PROTEIN HSP-12.2-RELATED"/>
    <property type="match status" value="1"/>
</dbReference>
<dbReference type="InterPro" id="IPR001436">
    <property type="entry name" value="Alpha-crystallin/sHSP_animal"/>
</dbReference>
<evidence type="ECO:0000256" key="1">
    <source>
        <dbReference type="ARBA" id="ARBA00023016"/>
    </source>
</evidence>
<organism evidence="8 9">
    <name type="scientific">Leptidea sinapis</name>
    <dbReference type="NCBI Taxonomy" id="189913"/>
    <lineage>
        <taxon>Eukaryota</taxon>
        <taxon>Metazoa</taxon>
        <taxon>Ecdysozoa</taxon>
        <taxon>Arthropoda</taxon>
        <taxon>Hexapoda</taxon>
        <taxon>Insecta</taxon>
        <taxon>Pterygota</taxon>
        <taxon>Neoptera</taxon>
        <taxon>Endopterygota</taxon>
        <taxon>Lepidoptera</taxon>
        <taxon>Glossata</taxon>
        <taxon>Ditrysia</taxon>
        <taxon>Papilionoidea</taxon>
        <taxon>Pieridae</taxon>
        <taxon>Dismorphiinae</taxon>
        <taxon>Leptidea</taxon>
    </lineage>
</organism>
<evidence type="ECO:0000256" key="6">
    <source>
        <dbReference type="SAM" id="MobiDB-lite"/>
    </source>
</evidence>
<proteinExistence type="inferred from homology"/>
<dbReference type="GO" id="GO:0009408">
    <property type="term" value="P:response to heat"/>
    <property type="evidence" value="ECO:0007669"/>
    <property type="project" value="UniProtKB-ARBA"/>
</dbReference>
<dbReference type="EMBL" id="FZQP02002159">
    <property type="protein sequence ID" value="VVC94925.1"/>
    <property type="molecule type" value="Genomic_DNA"/>
</dbReference>
<keyword evidence="3" id="KW-0862">Zinc</keyword>
<evidence type="ECO:0000259" key="7">
    <source>
        <dbReference type="PROSITE" id="PS01031"/>
    </source>
</evidence>
<name>A0A5E4QB44_9NEOP</name>
<dbReference type="PIRSF" id="PIRSF036514">
    <property type="entry name" value="Sm_HSP_B1"/>
    <property type="match status" value="1"/>
</dbReference>
<dbReference type="Pfam" id="PF00011">
    <property type="entry name" value="HSP20"/>
    <property type="match status" value="1"/>
</dbReference>
<gene>
    <name evidence="8" type="ORF">LSINAPIS_LOCUS6760</name>
</gene>
<dbReference type="Gene3D" id="2.60.40.790">
    <property type="match status" value="1"/>
</dbReference>
<evidence type="ECO:0000256" key="5">
    <source>
        <dbReference type="RuleBase" id="RU003616"/>
    </source>
</evidence>
<dbReference type="PRINTS" id="PR00299">
    <property type="entry name" value="ACRYSTALLIN"/>
</dbReference>
<dbReference type="GO" id="GO:0042026">
    <property type="term" value="P:protein refolding"/>
    <property type="evidence" value="ECO:0007669"/>
    <property type="project" value="TreeGrafter"/>
</dbReference>
<evidence type="ECO:0000256" key="3">
    <source>
        <dbReference type="PIRSR" id="PIRSR036514-1"/>
    </source>
</evidence>
<dbReference type="AlphaFoldDB" id="A0A5E4QB44"/>
<dbReference type="CDD" id="cd06526">
    <property type="entry name" value="metazoan_ACD"/>
    <property type="match status" value="1"/>
</dbReference>
<evidence type="ECO:0000313" key="9">
    <source>
        <dbReference type="Proteomes" id="UP000324832"/>
    </source>
</evidence>
<keyword evidence="1" id="KW-0346">Stress response</keyword>
<keyword evidence="3" id="KW-0479">Metal-binding</keyword>
<feature type="binding site" evidence="3">
    <location>
        <position position="92"/>
    </location>
    <ligand>
        <name>Zn(2+)</name>
        <dbReference type="ChEBI" id="CHEBI:29105"/>
        <label>1</label>
    </ligand>
</feature>
<evidence type="ECO:0000256" key="2">
    <source>
        <dbReference type="PIRNR" id="PIRNR036514"/>
    </source>
</evidence>
<dbReference type="InterPro" id="IPR008978">
    <property type="entry name" value="HSP20-like_chaperone"/>
</dbReference>
<dbReference type="PROSITE" id="PS01031">
    <property type="entry name" value="SHSP"/>
    <property type="match status" value="1"/>
</dbReference>
<dbReference type="GO" id="GO:0005634">
    <property type="term" value="C:nucleus"/>
    <property type="evidence" value="ECO:0007669"/>
    <property type="project" value="TreeGrafter"/>
</dbReference>
<dbReference type="Proteomes" id="UP000324832">
    <property type="component" value="Unassembled WGS sequence"/>
</dbReference>
<feature type="binding site" evidence="3">
    <location>
        <position position="94"/>
    </location>
    <ligand>
        <name>Zn(2+)</name>
        <dbReference type="ChEBI" id="CHEBI:29105"/>
        <label>1</label>
    </ligand>
</feature>
<dbReference type="PANTHER" id="PTHR45640:SF13">
    <property type="entry name" value="HEAT SHOCK PROTEIN 22-RELATED"/>
    <property type="match status" value="1"/>
</dbReference>
<comment type="similarity">
    <text evidence="2 4 5">Belongs to the small heat shock protein (HSP20) family.</text>
</comment>
<dbReference type="SUPFAM" id="SSF49764">
    <property type="entry name" value="HSP20-like chaperones"/>
    <property type="match status" value="1"/>
</dbReference>
<dbReference type="GO" id="GO:0005737">
    <property type="term" value="C:cytoplasm"/>
    <property type="evidence" value="ECO:0007669"/>
    <property type="project" value="TreeGrafter"/>
</dbReference>
<feature type="domain" description="SHSP" evidence="7">
    <location>
        <begin position="43"/>
        <end position="152"/>
    </location>
</feature>
<dbReference type="InterPro" id="IPR002068">
    <property type="entry name" value="A-crystallin/Hsp20_dom"/>
</dbReference>
<reference evidence="8 9" key="1">
    <citation type="submission" date="2017-07" db="EMBL/GenBank/DDBJ databases">
        <authorList>
            <person name="Talla V."/>
            <person name="Backstrom N."/>
        </authorList>
    </citation>
    <scope>NUCLEOTIDE SEQUENCE [LARGE SCALE GENOMIC DNA]</scope>
</reference>
<feature type="region of interest" description="Disordered" evidence="6">
    <location>
        <begin position="141"/>
        <end position="181"/>
    </location>
</feature>
<evidence type="ECO:0000313" key="8">
    <source>
        <dbReference type="EMBL" id="VVC94925.1"/>
    </source>
</evidence>
<dbReference type="GO" id="GO:0051082">
    <property type="term" value="F:unfolded protein binding"/>
    <property type="evidence" value="ECO:0007669"/>
    <property type="project" value="TreeGrafter"/>
</dbReference>
<protein>
    <recommendedName>
        <fullName evidence="7">SHSP domain-containing protein</fullName>
    </recommendedName>
</protein>
<evidence type="ECO:0000256" key="4">
    <source>
        <dbReference type="PROSITE-ProRule" id="PRU00285"/>
    </source>
</evidence>
<dbReference type="GO" id="GO:0046872">
    <property type="term" value="F:metal ion binding"/>
    <property type="evidence" value="ECO:0007669"/>
    <property type="project" value="UniProtKB-KW"/>
</dbReference>
<keyword evidence="9" id="KW-1185">Reference proteome</keyword>
<sequence length="181" mass="20834">MALLPYIADLIRPRRPHDFTEYADLITDMIVDHSSPRYLRPWRNLSTLQRDIGSTIKSDKDKFQINLDVQHFSPDEISVKTVNNYIVVEGKHEEKKDEHGFISRQFKRRYAIPDGCKPETVESKLSSDGVLTILVPKMSEGKDERVVPITHTGPVRRKGQDEEIVENGPEEGKTPAKKKRR</sequence>